<proteinExistence type="predicted"/>
<evidence type="ECO:0000256" key="2">
    <source>
        <dbReference type="SAM" id="Coils"/>
    </source>
</evidence>
<dbReference type="InterPro" id="IPR010177">
    <property type="entry name" value="Paired_CXXCH_1"/>
</dbReference>
<dbReference type="Pfam" id="PF09699">
    <property type="entry name" value="Paired_CXXCH_1"/>
    <property type="match status" value="1"/>
</dbReference>
<reference evidence="5 6" key="1">
    <citation type="journal article" date="2021" name="Syst. Appl. Microbiol.">
        <title>Pseudomonas lalucatii sp. nov. isolated from Vallgornera, a karstic cave in Mallorca, Western Mediterranean.</title>
        <authorList>
            <person name="Busquets A."/>
            <person name="Mulet M."/>
            <person name="Gomila M."/>
            <person name="Garcia-Valdes E."/>
        </authorList>
    </citation>
    <scope>NUCLEOTIDE SEQUENCE [LARGE SCALE GENOMIC DNA]</scope>
    <source>
        <strain evidence="5 6">R1b54</strain>
    </source>
</reference>
<dbReference type="Pfam" id="PF13181">
    <property type="entry name" value="TPR_8"/>
    <property type="match status" value="1"/>
</dbReference>
<evidence type="ECO:0000256" key="1">
    <source>
        <dbReference type="ARBA" id="ARBA00022729"/>
    </source>
</evidence>
<keyword evidence="2" id="KW-0175">Coiled coil</keyword>
<keyword evidence="1" id="KW-0732">Signal</keyword>
<name>A0ABS5PX05_9PSED</name>
<dbReference type="EMBL" id="JADPMV010000001">
    <property type="protein sequence ID" value="MBS7661040.1"/>
    <property type="molecule type" value="Genomic_DNA"/>
</dbReference>
<dbReference type="InterPro" id="IPR023155">
    <property type="entry name" value="Cyt_c-552/4"/>
</dbReference>
<sequence>MIAMPNAPRPSHASLQLLGLLLLAAVLALSRGLAAGPRSAMADDPPADTPGFVGSQACAGCHREQFQAWQGSQHARAMQHATTETVLGDFTGATFSYAGVESRFYRRDGKFFVHTDGPDGRLDEFEIRYTFGVEPLQQYLVEFPDGRLQALSIAWDGRPASAGGQRWFHLYPDEQVGYRDELHWTRPAQNWNFMCADCHSTNLRKGYEAEADRFASSWSEISVGCEACHGPGSNHLQWARGEGETTHKGLALLLDERRGVGWRRTIEQLTASRDTPLRESKEQQVCAQCHSRRSQLAEGYHAGKQLLDHYSPALLESGLYHVDGQQREEVFISASFEQSRMHAAGVTCSDCHEPHGQKLRVQGNALCGQCHSPDYFDSAAHHFHPAGSAGVQCVDCHMPQTTYMVIDPRRDHSLRIPRPDLSVSLGTPNACNDCHKERSAEWAAQAIRRHHPQPAEGNQRFAVAWSAAEKNVPGAAAALARLLTDPAQPALVRASSAARLGAQARHVDRLALRESLGDSSPLVRRAVISSLEWLPAGERGEWLAPLLSDPVRSVRSEAARLLADVPLPQAQKKTFERALGEYEAQLRLNADRAEARSELARLRRRQGREEEAVEQLEAAIRLDALYQPAYLEIADLHRSAGRESQAEAVLRQGLAMRPQGALLHYSLGLGLVRQQRSKEALKHLRHANILAPDDPRYAFALALALQSRFPERALSTVEEALGKNPQDLDLLWLAGVYSLAQGRPDAAAGYADRILAVSPGLPKALALLRNANNRRTGTGIPRR</sequence>
<evidence type="ECO:0000313" key="5">
    <source>
        <dbReference type="EMBL" id="MBS7661040.1"/>
    </source>
</evidence>
<dbReference type="InterPro" id="IPR011990">
    <property type="entry name" value="TPR-like_helical_dom_sf"/>
</dbReference>
<dbReference type="InterPro" id="IPR036280">
    <property type="entry name" value="Multihaem_cyt_sf"/>
</dbReference>
<evidence type="ECO:0000259" key="3">
    <source>
        <dbReference type="Pfam" id="PF09699"/>
    </source>
</evidence>
<dbReference type="Pfam" id="PF13432">
    <property type="entry name" value="TPR_16"/>
    <property type="match status" value="2"/>
</dbReference>
<dbReference type="InterPro" id="IPR019734">
    <property type="entry name" value="TPR_rpt"/>
</dbReference>
<evidence type="ECO:0000313" key="6">
    <source>
        <dbReference type="Proteomes" id="UP001196601"/>
    </source>
</evidence>
<comment type="caution">
    <text evidence="5">The sequence shown here is derived from an EMBL/GenBank/DDBJ whole genome shotgun (WGS) entry which is preliminary data.</text>
</comment>
<gene>
    <name evidence="5" type="ORF">I0D00_03620</name>
</gene>
<dbReference type="Gene3D" id="1.10.1130.10">
    <property type="entry name" value="Flavocytochrome C3, Chain A"/>
    <property type="match status" value="2"/>
</dbReference>
<dbReference type="SUPFAM" id="SSF48371">
    <property type="entry name" value="ARM repeat"/>
    <property type="match status" value="1"/>
</dbReference>
<accession>A0ABS5PX05</accession>
<protein>
    <submittedName>
        <fullName evidence="5">Ammonia-forming cytochrome c nitrite reductase subunit c552</fullName>
    </submittedName>
</protein>
<dbReference type="Pfam" id="PF02335">
    <property type="entry name" value="Cytochrom_C552"/>
    <property type="match status" value="1"/>
</dbReference>
<feature type="domain" description="Cytochrome c-552/4" evidence="4">
    <location>
        <begin position="57"/>
        <end position="84"/>
    </location>
</feature>
<dbReference type="InterPro" id="IPR016024">
    <property type="entry name" value="ARM-type_fold"/>
</dbReference>
<dbReference type="PANTHER" id="PTHR35038">
    <property type="entry name" value="DISSIMILATORY SULFITE REDUCTASE SIRA"/>
    <property type="match status" value="1"/>
</dbReference>
<dbReference type="InterPro" id="IPR051829">
    <property type="entry name" value="Multiheme_Cytochr_ET"/>
</dbReference>
<keyword evidence="6" id="KW-1185">Reference proteome</keyword>
<dbReference type="Pfam" id="PF13435">
    <property type="entry name" value="Cytochrome_C554"/>
    <property type="match status" value="2"/>
</dbReference>
<feature type="domain" description="Doubled CXXCH motif" evidence="3">
    <location>
        <begin position="347"/>
        <end position="373"/>
    </location>
</feature>
<dbReference type="SUPFAM" id="SSF48695">
    <property type="entry name" value="Multiheme cytochromes"/>
    <property type="match status" value="1"/>
</dbReference>
<feature type="domain" description="Cytochrome c-552/4" evidence="4">
    <location>
        <begin position="192"/>
        <end position="230"/>
    </location>
</feature>
<dbReference type="InterPro" id="IPR003321">
    <property type="entry name" value="Cyt_c552"/>
</dbReference>
<evidence type="ECO:0000259" key="4">
    <source>
        <dbReference type="Pfam" id="PF13435"/>
    </source>
</evidence>
<dbReference type="SUPFAM" id="SSF48452">
    <property type="entry name" value="TPR-like"/>
    <property type="match status" value="1"/>
</dbReference>
<dbReference type="PANTHER" id="PTHR35038:SF8">
    <property type="entry name" value="C-TYPE POLYHEME CYTOCHROME OMCC"/>
    <property type="match status" value="1"/>
</dbReference>
<feature type="coiled-coil region" evidence="2">
    <location>
        <begin position="585"/>
        <end position="619"/>
    </location>
</feature>
<organism evidence="5 6">
    <name type="scientific">Pseudomonas lalucatii</name>
    <dbReference type="NCBI Taxonomy" id="1424203"/>
    <lineage>
        <taxon>Bacteria</taxon>
        <taxon>Pseudomonadati</taxon>
        <taxon>Pseudomonadota</taxon>
        <taxon>Gammaproteobacteria</taxon>
        <taxon>Pseudomonadales</taxon>
        <taxon>Pseudomonadaceae</taxon>
        <taxon>Pseudomonas</taxon>
    </lineage>
</organism>
<dbReference type="Proteomes" id="UP001196601">
    <property type="component" value="Unassembled WGS sequence"/>
</dbReference>
<dbReference type="SMART" id="SM00028">
    <property type="entry name" value="TPR"/>
    <property type="match status" value="4"/>
</dbReference>
<dbReference type="Gene3D" id="1.25.40.10">
    <property type="entry name" value="Tetratricopeptide repeat domain"/>
    <property type="match status" value="3"/>
</dbReference>